<protein>
    <submittedName>
        <fullName evidence="1">Uncharacterized protein</fullName>
    </submittedName>
</protein>
<evidence type="ECO:0000313" key="1">
    <source>
        <dbReference type="EMBL" id="TDL18698.1"/>
    </source>
</evidence>
<gene>
    <name evidence="1" type="ORF">BD410DRAFT_793084</name>
</gene>
<name>A0A4Y7PUC5_9AGAM</name>
<reference evidence="1 2" key="1">
    <citation type="submission" date="2018-06" db="EMBL/GenBank/DDBJ databases">
        <title>A transcriptomic atlas of mushroom development highlights an independent origin of complex multicellularity.</title>
        <authorList>
            <consortium name="DOE Joint Genome Institute"/>
            <person name="Krizsan K."/>
            <person name="Almasi E."/>
            <person name="Merenyi Z."/>
            <person name="Sahu N."/>
            <person name="Viragh M."/>
            <person name="Koszo T."/>
            <person name="Mondo S."/>
            <person name="Kiss B."/>
            <person name="Balint B."/>
            <person name="Kues U."/>
            <person name="Barry K."/>
            <person name="Hegedus J.C."/>
            <person name="Henrissat B."/>
            <person name="Johnson J."/>
            <person name="Lipzen A."/>
            <person name="Ohm R."/>
            <person name="Nagy I."/>
            <person name="Pangilinan J."/>
            <person name="Yan J."/>
            <person name="Xiong Y."/>
            <person name="Grigoriev I.V."/>
            <person name="Hibbett D.S."/>
            <person name="Nagy L.G."/>
        </authorList>
    </citation>
    <scope>NUCLEOTIDE SEQUENCE [LARGE SCALE GENOMIC DNA]</scope>
    <source>
        <strain evidence="1 2">SZMC22713</strain>
    </source>
</reference>
<organism evidence="1 2">
    <name type="scientific">Rickenella mellea</name>
    <dbReference type="NCBI Taxonomy" id="50990"/>
    <lineage>
        <taxon>Eukaryota</taxon>
        <taxon>Fungi</taxon>
        <taxon>Dikarya</taxon>
        <taxon>Basidiomycota</taxon>
        <taxon>Agaricomycotina</taxon>
        <taxon>Agaricomycetes</taxon>
        <taxon>Hymenochaetales</taxon>
        <taxon>Rickenellaceae</taxon>
        <taxon>Rickenella</taxon>
    </lineage>
</organism>
<dbReference type="VEuPathDB" id="FungiDB:BD410DRAFT_793084"/>
<sequence length="89" mass="9457">MTDNQASTADASRTITTADAIRTVTITNTKAITAKDASPTASTAVGLANQTCASPPYIRTSHFLTIARAAVKSPLLPFCRVLLCRHLWP</sequence>
<dbReference type="EMBL" id="ML170205">
    <property type="protein sequence ID" value="TDL18698.1"/>
    <property type="molecule type" value="Genomic_DNA"/>
</dbReference>
<proteinExistence type="predicted"/>
<keyword evidence="2" id="KW-1185">Reference proteome</keyword>
<evidence type="ECO:0000313" key="2">
    <source>
        <dbReference type="Proteomes" id="UP000294933"/>
    </source>
</evidence>
<accession>A0A4Y7PUC5</accession>
<dbReference type="AlphaFoldDB" id="A0A4Y7PUC5"/>
<dbReference type="Proteomes" id="UP000294933">
    <property type="component" value="Unassembled WGS sequence"/>
</dbReference>